<dbReference type="PANTHER" id="PTHR30221:SF1">
    <property type="entry name" value="SMALL-CONDUCTANCE MECHANOSENSITIVE CHANNEL"/>
    <property type="match status" value="1"/>
</dbReference>
<evidence type="ECO:0000313" key="12">
    <source>
        <dbReference type="Proteomes" id="UP001057580"/>
    </source>
</evidence>
<comment type="similarity">
    <text evidence="2">Belongs to the MscS (TC 1.A.23) family.</text>
</comment>
<evidence type="ECO:0000256" key="4">
    <source>
        <dbReference type="ARBA" id="ARBA00022692"/>
    </source>
</evidence>
<dbReference type="InterPro" id="IPR049278">
    <property type="entry name" value="MS_channel_C"/>
</dbReference>
<dbReference type="InterPro" id="IPR023408">
    <property type="entry name" value="MscS_beta-dom_sf"/>
</dbReference>
<dbReference type="RefSeq" id="WP_260643397.1">
    <property type="nucleotide sequence ID" value="NZ_CP104003.1"/>
</dbReference>
<keyword evidence="3" id="KW-1003">Cell membrane</keyword>
<dbReference type="SUPFAM" id="SSF50182">
    <property type="entry name" value="Sm-like ribonucleoproteins"/>
    <property type="match status" value="1"/>
</dbReference>
<accession>A0A9E7UCI1</accession>
<dbReference type="GO" id="GO:0005886">
    <property type="term" value="C:plasma membrane"/>
    <property type="evidence" value="ECO:0007669"/>
    <property type="project" value="UniProtKB-SubCell"/>
</dbReference>
<dbReference type="SUPFAM" id="SSF82689">
    <property type="entry name" value="Mechanosensitive channel protein MscS (YggB), C-terminal domain"/>
    <property type="match status" value="1"/>
</dbReference>
<evidence type="ECO:0000259" key="9">
    <source>
        <dbReference type="Pfam" id="PF00924"/>
    </source>
</evidence>
<feature type="domain" description="Mechanosensitive ion channel MscS" evidence="9">
    <location>
        <begin position="131"/>
        <end position="198"/>
    </location>
</feature>
<evidence type="ECO:0000256" key="2">
    <source>
        <dbReference type="ARBA" id="ARBA00008017"/>
    </source>
</evidence>
<dbReference type="Proteomes" id="UP001057580">
    <property type="component" value="Chromosome"/>
</dbReference>
<evidence type="ECO:0000259" key="10">
    <source>
        <dbReference type="Pfam" id="PF21082"/>
    </source>
</evidence>
<dbReference type="EMBL" id="CP104003">
    <property type="protein sequence ID" value="UWM56283.1"/>
    <property type="molecule type" value="Genomic_DNA"/>
</dbReference>
<feature type="region of interest" description="Disordered" evidence="7">
    <location>
        <begin position="314"/>
        <end position="343"/>
    </location>
</feature>
<dbReference type="AlphaFoldDB" id="A0A9E7UCI1"/>
<feature type="transmembrane region" description="Helical" evidence="8">
    <location>
        <begin position="44"/>
        <end position="65"/>
    </location>
</feature>
<name>A0A9E7UCI1_9EURY</name>
<dbReference type="Gene3D" id="3.30.70.100">
    <property type="match status" value="1"/>
</dbReference>
<dbReference type="Pfam" id="PF00924">
    <property type="entry name" value="MS_channel_2nd"/>
    <property type="match status" value="1"/>
</dbReference>
<evidence type="ECO:0000256" key="3">
    <source>
        <dbReference type="ARBA" id="ARBA00022475"/>
    </source>
</evidence>
<comment type="subcellular location">
    <subcellularLocation>
        <location evidence="1">Cell membrane</location>
        <topology evidence="1">Multi-pass membrane protein</topology>
    </subcellularLocation>
</comment>
<dbReference type="GeneID" id="74942415"/>
<evidence type="ECO:0000313" key="11">
    <source>
        <dbReference type="EMBL" id="UWM56283.1"/>
    </source>
</evidence>
<dbReference type="InterPro" id="IPR011066">
    <property type="entry name" value="MscS_channel_C_sf"/>
</dbReference>
<feature type="compositionally biased region" description="Basic and acidic residues" evidence="7">
    <location>
        <begin position="321"/>
        <end position="330"/>
    </location>
</feature>
<gene>
    <name evidence="11" type="ORF">N0B31_08295</name>
</gene>
<feature type="transmembrane region" description="Helical" evidence="8">
    <location>
        <begin position="113"/>
        <end position="142"/>
    </location>
</feature>
<keyword evidence="12" id="KW-1185">Reference proteome</keyword>
<dbReference type="InterPro" id="IPR045275">
    <property type="entry name" value="MscS_archaea/bacteria_type"/>
</dbReference>
<evidence type="ECO:0000256" key="5">
    <source>
        <dbReference type="ARBA" id="ARBA00022989"/>
    </source>
</evidence>
<dbReference type="GO" id="GO:0008381">
    <property type="term" value="F:mechanosensitive monoatomic ion channel activity"/>
    <property type="evidence" value="ECO:0007669"/>
    <property type="project" value="InterPro"/>
</dbReference>
<dbReference type="Gene3D" id="1.10.287.1260">
    <property type="match status" value="1"/>
</dbReference>
<dbReference type="Gene3D" id="2.30.30.60">
    <property type="match status" value="1"/>
</dbReference>
<proteinExistence type="inferred from homology"/>
<dbReference type="KEGG" id="ssai:N0B31_08295"/>
<keyword evidence="4 8" id="KW-0812">Transmembrane</keyword>
<evidence type="ECO:0000256" key="6">
    <source>
        <dbReference type="ARBA" id="ARBA00023136"/>
    </source>
</evidence>
<sequence length="343" mass="38094">MLGGFVRVLVQAGTPTPTGTPTRTPTESAAETVGQFLPPWVPEWAVQGALALLVVVLSYYVSKVVRQVFGRRIARRFQRPSLTRTVLRSIQTTILLLGGGLALRILGVPLQNLALSVTVFSAVAGFVLAPIIGSVINGLFVLSEQPYEIGDMIHLSDREVYGFVEDITLRYTKVFTLDNTFLVIPNGSIRERDVVNYSAEDGRTRLKLDVQVTYESDLDEARALIEEAAAHVDKVIEGGPDIRIGSARYPARPTCYIDAFADHGVNLRLRYWATEPYKLLKLRSEVQTAIWDRLEEADVEIAYPHSHLYFDDTSGEMQVSVRDRGPELGPERPPGVDGDERRD</sequence>
<organism evidence="11 12">
    <name type="scientific">Salinirubellus salinus</name>
    <dbReference type="NCBI Taxonomy" id="1364945"/>
    <lineage>
        <taxon>Archaea</taxon>
        <taxon>Methanobacteriati</taxon>
        <taxon>Methanobacteriota</taxon>
        <taxon>Stenosarchaea group</taxon>
        <taxon>Halobacteria</taxon>
        <taxon>Halobacteriales</taxon>
        <taxon>Natronomonadaceae</taxon>
        <taxon>Salinirubellus</taxon>
    </lineage>
</organism>
<dbReference type="Pfam" id="PF21082">
    <property type="entry name" value="MS_channel_3rd"/>
    <property type="match status" value="1"/>
</dbReference>
<reference evidence="11" key="1">
    <citation type="submission" date="2022-09" db="EMBL/GenBank/DDBJ databases">
        <title>Diverse halophilic archaea isolated from saline environments.</title>
        <authorList>
            <person name="Cui H.-L."/>
        </authorList>
    </citation>
    <scope>NUCLEOTIDE SEQUENCE</scope>
    <source>
        <strain evidence="11">ZS-35-S2</strain>
    </source>
</reference>
<keyword evidence="6 8" id="KW-0472">Membrane</keyword>
<feature type="transmembrane region" description="Helical" evidence="8">
    <location>
        <begin position="86"/>
        <end position="107"/>
    </location>
</feature>
<keyword evidence="5 8" id="KW-1133">Transmembrane helix</keyword>
<dbReference type="InterPro" id="IPR006685">
    <property type="entry name" value="MscS_channel_2nd"/>
</dbReference>
<evidence type="ECO:0000256" key="7">
    <source>
        <dbReference type="SAM" id="MobiDB-lite"/>
    </source>
</evidence>
<dbReference type="InterPro" id="IPR010920">
    <property type="entry name" value="LSM_dom_sf"/>
</dbReference>
<dbReference type="PANTHER" id="PTHR30221">
    <property type="entry name" value="SMALL-CONDUCTANCE MECHANOSENSITIVE CHANNEL"/>
    <property type="match status" value="1"/>
</dbReference>
<evidence type="ECO:0000256" key="1">
    <source>
        <dbReference type="ARBA" id="ARBA00004651"/>
    </source>
</evidence>
<protein>
    <submittedName>
        <fullName evidence="11">Mechanosensitive ion channel family protein</fullName>
    </submittedName>
</protein>
<feature type="domain" description="Mechanosensitive ion channel MscS C-terminal" evidence="10">
    <location>
        <begin position="207"/>
        <end position="301"/>
    </location>
</feature>
<evidence type="ECO:0000256" key="8">
    <source>
        <dbReference type="SAM" id="Phobius"/>
    </source>
</evidence>